<keyword evidence="1" id="KW-1133">Transmembrane helix</keyword>
<evidence type="ECO:0000256" key="1">
    <source>
        <dbReference type="SAM" id="Phobius"/>
    </source>
</evidence>
<reference evidence="2" key="1">
    <citation type="submission" date="2022-06" db="EMBL/GenBank/DDBJ databases">
        <title>Vallitalea longa sp. nov., an anaerobic bacterium isolated from marine sediment.</title>
        <authorList>
            <person name="Hirano S."/>
            <person name="Terahara T."/>
            <person name="Mori K."/>
            <person name="Hamada M."/>
            <person name="Matsumoto R."/>
            <person name="Kobayashi T."/>
        </authorList>
    </citation>
    <scope>NUCLEOTIDE SEQUENCE</scope>
    <source>
        <strain evidence="2">SH18-1</strain>
    </source>
</reference>
<dbReference type="EMBL" id="BRLB01000023">
    <property type="protein sequence ID" value="GKX31910.1"/>
    <property type="molecule type" value="Genomic_DNA"/>
</dbReference>
<dbReference type="AlphaFoldDB" id="A0A9W5YG69"/>
<sequence>MKKSLINYLKDKNMYFYIEISAVVIILILLIAFFVPKQISKIDNYKRETDISNAVILGQAAENIINNNNDFKNYSVNNLNINKKVDINSDAVEDNFINLLIEELDGFDIKEIPHIKLKKGGYSHFSITIYKNKVYVYVSNGDNTNNLQLYPEQVDKITKE</sequence>
<dbReference type="RefSeq" id="WP_281819248.1">
    <property type="nucleotide sequence ID" value="NZ_BRLB01000023.1"/>
</dbReference>
<organism evidence="2 3">
    <name type="scientific">Vallitalea longa</name>
    <dbReference type="NCBI Taxonomy" id="2936439"/>
    <lineage>
        <taxon>Bacteria</taxon>
        <taxon>Bacillati</taxon>
        <taxon>Bacillota</taxon>
        <taxon>Clostridia</taxon>
        <taxon>Lachnospirales</taxon>
        <taxon>Vallitaleaceae</taxon>
        <taxon>Vallitalea</taxon>
    </lineage>
</organism>
<proteinExistence type="predicted"/>
<comment type="caution">
    <text evidence="2">The sequence shown here is derived from an EMBL/GenBank/DDBJ whole genome shotgun (WGS) entry which is preliminary data.</text>
</comment>
<evidence type="ECO:0000313" key="2">
    <source>
        <dbReference type="EMBL" id="GKX31910.1"/>
    </source>
</evidence>
<keyword evidence="1" id="KW-0472">Membrane</keyword>
<keyword evidence="3" id="KW-1185">Reference proteome</keyword>
<keyword evidence="1" id="KW-0812">Transmembrane</keyword>
<protein>
    <submittedName>
        <fullName evidence="2">Uncharacterized protein</fullName>
    </submittedName>
</protein>
<evidence type="ECO:0000313" key="3">
    <source>
        <dbReference type="Proteomes" id="UP001144256"/>
    </source>
</evidence>
<gene>
    <name evidence="2" type="ORF">SH1V18_43900</name>
</gene>
<accession>A0A9W5YG69</accession>
<feature type="transmembrane region" description="Helical" evidence="1">
    <location>
        <begin position="14"/>
        <end position="35"/>
    </location>
</feature>
<dbReference type="Proteomes" id="UP001144256">
    <property type="component" value="Unassembled WGS sequence"/>
</dbReference>
<name>A0A9W5YG69_9FIRM</name>